<sequence>MTRFSMEKMPRYKIVVSDRARQMLAVHVRFLAEKNPDAARKTKNELLHAIRSLAQMPERYPFLEAEFIPSNKYHKMFVDKWYLVLYQIQDEIVYVDFIVDCRQDYRWLVR</sequence>
<dbReference type="InterPro" id="IPR035093">
    <property type="entry name" value="RelE/ParE_toxin_dom_sf"/>
</dbReference>
<dbReference type="Proteomes" id="UP001597120">
    <property type="component" value="Unassembled WGS sequence"/>
</dbReference>
<keyword evidence="1" id="KW-1277">Toxin-antitoxin system</keyword>
<keyword evidence="3" id="KW-1185">Reference proteome</keyword>
<protein>
    <submittedName>
        <fullName evidence="2">Type II toxin-antitoxin system RelE/ParE family toxin</fullName>
    </submittedName>
</protein>
<gene>
    <name evidence="2" type="ORF">ACFQ03_23265</name>
</gene>
<dbReference type="InterPro" id="IPR007712">
    <property type="entry name" value="RelE/ParE_toxin"/>
</dbReference>
<proteinExistence type="predicted"/>
<accession>A0ABW3DHQ2</accession>
<name>A0ABW3DHQ2_9BACL</name>
<organism evidence="2 3">
    <name type="scientific">Paenibacillus residui</name>
    <dbReference type="NCBI Taxonomy" id="629724"/>
    <lineage>
        <taxon>Bacteria</taxon>
        <taxon>Bacillati</taxon>
        <taxon>Bacillota</taxon>
        <taxon>Bacilli</taxon>
        <taxon>Bacillales</taxon>
        <taxon>Paenibacillaceae</taxon>
        <taxon>Paenibacillus</taxon>
    </lineage>
</organism>
<dbReference type="RefSeq" id="WP_379291297.1">
    <property type="nucleotide sequence ID" value="NZ_JBHTIU010000098.1"/>
</dbReference>
<evidence type="ECO:0000313" key="2">
    <source>
        <dbReference type="EMBL" id="MFD0872042.1"/>
    </source>
</evidence>
<evidence type="ECO:0000256" key="1">
    <source>
        <dbReference type="ARBA" id="ARBA00022649"/>
    </source>
</evidence>
<dbReference type="Gene3D" id="3.30.2310.20">
    <property type="entry name" value="RelE-like"/>
    <property type="match status" value="1"/>
</dbReference>
<reference evidence="3" key="1">
    <citation type="journal article" date="2019" name="Int. J. Syst. Evol. Microbiol.">
        <title>The Global Catalogue of Microorganisms (GCM) 10K type strain sequencing project: providing services to taxonomists for standard genome sequencing and annotation.</title>
        <authorList>
            <consortium name="The Broad Institute Genomics Platform"/>
            <consortium name="The Broad Institute Genome Sequencing Center for Infectious Disease"/>
            <person name="Wu L."/>
            <person name="Ma J."/>
        </authorList>
    </citation>
    <scope>NUCLEOTIDE SEQUENCE [LARGE SCALE GENOMIC DNA]</scope>
    <source>
        <strain evidence="3">CCUG 57263</strain>
    </source>
</reference>
<dbReference type="EMBL" id="JBHTIU010000098">
    <property type="protein sequence ID" value="MFD0872042.1"/>
    <property type="molecule type" value="Genomic_DNA"/>
</dbReference>
<evidence type="ECO:0000313" key="3">
    <source>
        <dbReference type="Proteomes" id="UP001597120"/>
    </source>
</evidence>
<dbReference type="Pfam" id="PF05016">
    <property type="entry name" value="ParE_toxin"/>
    <property type="match status" value="1"/>
</dbReference>
<comment type="caution">
    <text evidence="2">The sequence shown here is derived from an EMBL/GenBank/DDBJ whole genome shotgun (WGS) entry which is preliminary data.</text>
</comment>